<dbReference type="Pfam" id="PF21075">
    <property type="entry name" value="GDH_ACT1"/>
    <property type="match status" value="1"/>
</dbReference>
<accession>A0A1H5WQD2</accession>
<dbReference type="Pfam" id="PF21076">
    <property type="entry name" value="GDH_ACT2"/>
    <property type="match status" value="1"/>
</dbReference>
<reference evidence="8 9" key="1">
    <citation type="submission" date="2016-10" db="EMBL/GenBank/DDBJ databases">
        <authorList>
            <person name="de Groot N.N."/>
        </authorList>
    </citation>
    <scope>NUCLEOTIDE SEQUENCE [LARGE SCALE GENOMIC DNA]</scope>
    <source>
        <strain evidence="8 9">DSM 22012</strain>
    </source>
</reference>
<dbReference type="InterPro" id="IPR036291">
    <property type="entry name" value="NAD(P)-bd_dom_sf"/>
</dbReference>
<feature type="domain" description="NAD-glutamate dehydrogenase N-terminal ACT1" evidence="5">
    <location>
        <begin position="35"/>
        <end position="174"/>
    </location>
</feature>
<evidence type="ECO:0000259" key="5">
    <source>
        <dbReference type="Pfam" id="PF21075"/>
    </source>
</evidence>
<keyword evidence="1" id="KW-0560">Oxidoreductase</keyword>
<dbReference type="GO" id="GO:0006538">
    <property type="term" value="P:L-glutamate catabolic process"/>
    <property type="evidence" value="ECO:0007669"/>
    <property type="project" value="InterPro"/>
</dbReference>
<gene>
    <name evidence="8" type="ORF">SAMN05444390_1011120</name>
</gene>
<dbReference type="PIRSF" id="PIRSF036761">
    <property type="entry name" value="GDH_Mll4104"/>
    <property type="match status" value="1"/>
</dbReference>
<dbReference type="SUPFAM" id="SSF53223">
    <property type="entry name" value="Aminoacid dehydrogenase-like, N-terminal domain"/>
    <property type="match status" value="1"/>
</dbReference>
<dbReference type="InterPro" id="IPR049059">
    <property type="entry name" value="NAD_Glu_DH_HM1"/>
</dbReference>
<feature type="domain" description="NAD-specific glutamate dehydrogenase C-terminal" evidence="4">
    <location>
        <begin position="1256"/>
        <end position="1603"/>
    </location>
</feature>
<dbReference type="SUPFAM" id="SSF51735">
    <property type="entry name" value="NAD(P)-binding Rossmann-fold domains"/>
    <property type="match status" value="1"/>
</dbReference>
<evidence type="ECO:0000256" key="1">
    <source>
        <dbReference type="ARBA" id="ARBA00023002"/>
    </source>
</evidence>
<dbReference type="InterPro" id="IPR028971">
    <property type="entry name" value="NAD-GDH_cat"/>
</dbReference>
<feature type="domain" description="NAD-glutamate dehydrogenase catalytic" evidence="3">
    <location>
        <begin position="718"/>
        <end position="1211"/>
    </location>
</feature>
<dbReference type="PANTHER" id="PTHR43403:SF1">
    <property type="entry name" value="NAD-SPECIFIC GLUTAMATE DEHYDROGENASE"/>
    <property type="match status" value="1"/>
</dbReference>
<dbReference type="GO" id="GO:0004352">
    <property type="term" value="F:glutamate dehydrogenase (NAD+) activity"/>
    <property type="evidence" value="ECO:0007669"/>
    <property type="project" value="InterPro"/>
</dbReference>
<dbReference type="InterPro" id="IPR007780">
    <property type="entry name" value="NAD_Glu_DH_bac"/>
</dbReference>
<dbReference type="InterPro" id="IPR046346">
    <property type="entry name" value="Aminoacid_DH-like_N_sf"/>
</dbReference>
<organism evidence="8 9">
    <name type="scientific">Marinobacterium lutimaris</name>
    <dbReference type="NCBI Taxonomy" id="568106"/>
    <lineage>
        <taxon>Bacteria</taxon>
        <taxon>Pseudomonadati</taxon>
        <taxon>Pseudomonadota</taxon>
        <taxon>Gammaproteobacteria</taxon>
        <taxon>Oceanospirillales</taxon>
        <taxon>Oceanospirillaceae</taxon>
        <taxon>Marinobacterium</taxon>
    </lineage>
</organism>
<feature type="domain" description="NAD-glutamate dehydrogenase ACT2" evidence="6">
    <location>
        <begin position="394"/>
        <end position="483"/>
    </location>
</feature>
<dbReference type="Pfam" id="PF21078">
    <property type="entry name" value="GDH_HM3"/>
    <property type="match status" value="1"/>
</dbReference>
<dbReference type="Proteomes" id="UP000236745">
    <property type="component" value="Unassembled WGS sequence"/>
</dbReference>
<evidence type="ECO:0000259" key="3">
    <source>
        <dbReference type="Pfam" id="PF05088"/>
    </source>
</evidence>
<protein>
    <submittedName>
        <fullName evidence="8">Glutamate dehydrogenase (NAD)</fullName>
    </submittedName>
</protein>
<dbReference type="EMBL" id="FNVQ01000001">
    <property type="protein sequence ID" value="SEG01167.1"/>
    <property type="molecule type" value="Genomic_DNA"/>
</dbReference>
<dbReference type="OrthoDB" id="9758052at2"/>
<evidence type="ECO:0000313" key="8">
    <source>
        <dbReference type="EMBL" id="SEG01167.1"/>
    </source>
</evidence>
<keyword evidence="9" id="KW-1185">Reference proteome</keyword>
<dbReference type="InterPro" id="IPR049064">
    <property type="entry name" value="NAD_Glu_DH_ACT3"/>
</dbReference>
<dbReference type="Pfam" id="PF21077">
    <property type="entry name" value="GDH_ACT3"/>
    <property type="match status" value="1"/>
</dbReference>
<evidence type="ECO:0000259" key="6">
    <source>
        <dbReference type="Pfam" id="PF21076"/>
    </source>
</evidence>
<feature type="domain" description="NAD-glutamate dehydrogenase ACT3" evidence="7">
    <location>
        <begin position="539"/>
        <end position="617"/>
    </location>
</feature>
<dbReference type="Pfam" id="PF05088">
    <property type="entry name" value="Bac_GDH_CD"/>
    <property type="match status" value="1"/>
</dbReference>
<dbReference type="InterPro" id="IPR049058">
    <property type="entry name" value="NAD_Glu_DH_HM2"/>
</dbReference>
<dbReference type="Pfam" id="PF21074">
    <property type="entry name" value="GDH_C"/>
    <property type="match status" value="1"/>
</dbReference>
<dbReference type="GO" id="GO:0004069">
    <property type="term" value="F:L-aspartate:2-oxoglutarate aminotransferase activity"/>
    <property type="evidence" value="ECO:0007669"/>
    <property type="project" value="InterPro"/>
</dbReference>
<sequence>MSERRTEQKNKILSQLGDTIAARIPKADTAKVLEFVTQYYRVSPLEELAERSPQNLYGATLSCWEHLQEWDGQDQKIHVFNPDLERHGWHCGHTVIEISHRDMPFLVDSVRMELNRRGLSIHVVHSGVLNIQRDARKAEVRPAGGEGTNREALIYIEVDRHSNQEELKDIEHSLAEVLAQVRAAVTDFDAMRTRIESLRAELKGPDKDEVEEAKAFLGWLLQNRFTFLGYEQINFEVSGNVLTTAPVDESVLGVCRLAPPEREVQETDSCSVRVDKSLMFAKDYRRSQVHRPAYRDLVVVKQFNDQGEVTGEHRFYGLYTSPVYAEPPANVPVLRRRVAQVLERAGFTPGGHSAKSLSQILNDLPRDELLLSSEDELFVNTMGVFNLQERRKVRLLCRRDSCGKFYSFLYYVPRDIFNTVLRTQVQDLLVERLGALDSEFTTYYSESVLTRVYFVLPVDPETMNAFDPQELEAEVAELSRSWSDELHTVLVDASGEERGNHLANAYRTAFPSAYREHFSPASAVFDIDHIEELDAGKSIAMSFYRQIEQSRDLLKFKLFNRNEPLVLSDIIPVLENLGMRVVGEHPYMVRRRDGDHFWIHDFTLLYNSEDTVDLEEVKQVFQDAFFNIWSGRAENDEFNRLVIGARLNWREVAMLRAYARYNQQIRFGFSQPYIADTLSRHLYITRLLVALFRARFEPGRQSSSKVQALAERIGGSVIDALEKVDHLNDDKILRRYLELIRATLRTNYFQNDAAGEPKDYLVFKLNPHEIANIPLPRPMFEIFVYSARVEGVHLRGGKVARGGLRWSDRREDYRTEVLGLVKAQQVKNAVIVPVGAKGGFVAKQMPANASREAVMEEGISCYKTFIRGLLDVTDNFVDGEVAPPPELVRHDEDDPYLVVAADKGTATFSDIANGIAEEFGFWLGDAFASGGSQGYDHKKMGITARGAWESVKLHFRELGLDTQTQAFSVVGIGDMGGDVFGNGMLMSEHIQMVAAFNHMHIFIDPAPDAAASFVERKRLFELPRSSWSDYDESLISKGGGVFSRAAKWIDITPEMKKRFDIAEDRLAPNDLISALLKARVDLIWNGGIGTYVKASFESHADVGDKANDGLRIDGRELRCRVLGEGGNLGFTQLGRIEFALKGGACNTDFIDNAGGVDCSDHEVNIKILLNSVVGNGDLTVKQRNAFLKEMTEEVSRLVLKNNYSQALAISICQGQVGRALDDYRRQINELERRGRLVRALEFIPSDEEIVARAEQGKTLTRPELSVLISYVKAELKEVLTDSWLPSNPYIAREVQTAFPAALVERYAEEVENHRLQAEIVATQTANGMINRMGITFPLRMHQATGRGMADIAASYITARDIFNMDQLWEQVESLDNLVPAAMLQGILSDLQRLVRRAANWLLNAYRQQLDPQALVERFRPGVESMALSLSERLTGEPKEAWQARYNELEQAGVPAELAVQAASFDSLYTLLGIIATEEQTGESLDRVADVYFLIGEELDLYSVDRQIKLMEQETHWQSLARDGFREELNTQQRAITVSVLNRASAQQAEQEEAEAQLLSSRACVEGWLESNEVLLQRWSQVLSDLNAVSKPDSAVFAVAIRELVELAHCS</sequence>
<evidence type="ECO:0000256" key="2">
    <source>
        <dbReference type="SAM" id="Coils"/>
    </source>
</evidence>
<evidence type="ECO:0000259" key="4">
    <source>
        <dbReference type="Pfam" id="PF21074"/>
    </source>
</evidence>
<dbReference type="Pfam" id="PF21073">
    <property type="entry name" value="GDH_HM1"/>
    <property type="match status" value="1"/>
</dbReference>
<dbReference type="InterPro" id="IPR049062">
    <property type="entry name" value="NAD_Glu_DH_ACT2"/>
</dbReference>
<proteinExistence type="predicted"/>
<dbReference type="InterPro" id="IPR048381">
    <property type="entry name" value="GDH_C"/>
</dbReference>
<dbReference type="PANTHER" id="PTHR43403">
    <property type="entry name" value="NAD-SPECIFIC GLUTAMATE DEHYDROGENASE"/>
    <property type="match status" value="1"/>
</dbReference>
<keyword evidence="2" id="KW-0175">Coiled coil</keyword>
<feature type="coiled-coil region" evidence="2">
    <location>
        <begin position="1213"/>
        <end position="1240"/>
    </location>
</feature>
<name>A0A1H5WQD2_9GAMM</name>
<evidence type="ECO:0000313" key="9">
    <source>
        <dbReference type="Proteomes" id="UP000236745"/>
    </source>
</evidence>
<dbReference type="InterPro" id="IPR024727">
    <property type="entry name" value="NAD_Glu_DH_N_ACT1"/>
</dbReference>
<dbReference type="InterPro" id="IPR049056">
    <property type="entry name" value="NAD_Glu_DH_HM3"/>
</dbReference>
<dbReference type="RefSeq" id="WP_104002044.1">
    <property type="nucleotide sequence ID" value="NZ_FNVQ01000001.1"/>
</dbReference>
<dbReference type="Pfam" id="PF21079">
    <property type="entry name" value="GDH_HM2"/>
    <property type="match status" value="1"/>
</dbReference>
<evidence type="ECO:0000259" key="7">
    <source>
        <dbReference type="Pfam" id="PF21077"/>
    </source>
</evidence>